<dbReference type="EMBL" id="ADWY01000703">
    <property type="protein sequence ID" value="EGH14057.1"/>
    <property type="molecule type" value="Genomic_DNA"/>
</dbReference>
<accession>F3C5X8</accession>
<dbReference type="AlphaFoldDB" id="F3C5X8"/>
<dbReference type="BioCyc" id="PSYR875330:G11XH-3056-MONOMER"/>
<reference evidence="1 2" key="1">
    <citation type="journal article" date="2011" name="PLoS Pathog.">
        <title>Dynamic evolution of pathogenicity revealed by sequencing and comparative genomics of 19 Pseudomonas syringae isolates.</title>
        <authorList>
            <person name="Baltrus D.A."/>
            <person name="Nishimura M.T."/>
            <person name="Romanchuk A."/>
            <person name="Chang J.H."/>
            <person name="Mukhtar M.S."/>
            <person name="Cherkis K."/>
            <person name="Roach J."/>
            <person name="Grant S.R."/>
            <person name="Jones C.D."/>
            <person name="Dangl J.L."/>
        </authorList>
    </citation>
    <scope>NUCLEOTIDE SEQUENCE [LARGE SCALE GENOMIC DNA]</scope>
    <source>
        <strain evidence="2">race 4</strain>
    </source>
</reference>
<organism evidence="1 2">
    <name type="scientific">Pseudomonas savastanoi pv. glycinea str. race 4</name>
    <dbReference type="NCBI Taxonomy" id="875330"/>
    <lineage>
        <taxon>Bacteria</taxon>
        <taxon>Pseudomonadati</taxon>
        <taxon>Pseudomonadota</taxon>
        <taxon>Gammaproteobacteria</taxon>
        <taxon>Pseudomonadales</taxon>
        <taxon>Pseudomonadaceae</taxon>
        <taxon>Pseudomonas</taxon>
    </lineage>
</organism>
<dbReference type="HOGENOM" id="CLU_3172255_0_0_6"/>
<protein>
    <submittedName>
        <fullName evidence="1">Ankyrin domain-containing protein</fullName>
    </submittedName>
</protein>
<dbReference type="Proteomes" id="UP000005466">
    <property type="component" value="Unassembled WGS sequence"/>
</dbReference>
<name>F3C5X8_PSESG</name>
<dbReference type="Gene3D" id="1.25.40.20">
    <property type="entry name" value="Ankyrin repeat-containing domain"/>
    <property type="match status" value="1"/>
</dbReference>
<dbReference type="SUPFAM" id="SSF48403">
    <property type="entry name" value="Ankyrin repeat"/>
    <property type="match status" value="1"/>
</dbReference>
<dbReference type="PATRIC" id="fig|875330.6.peg.2687"/>
<comment type="caution">
    <text evidence="1">The sequence shown here is derived from an EMBL/GenBank/DDBJ whole genome shotgun (WGS) entry which is preliminary data.</text>
</comment>
<dbReference type="InterPro" id="IPR036770">
    <property type="entry name" value="Ankyrin_rpt-contain_sf"/>
</dbReference>
<evidence type="ECO:0000313" key="1">
    <source>
        <dbReference type="EMBL" id="EGH14057.1"/>
    </source>
</evidence>
<evidence type="ECO:0000313" key="2">
    <source>
        <dbReference type="Proteomes" id="UP000005466"/>
    </source>
</evidence>
<sequence length="47" mass="4790">MNWLLSQGADPHATDAKGITALGAAQAMGATVTIDQLIKLGVQPARS</sequence>
<proteinExistence type="predicted"/>
<gene>
    <name evidence="1" type="ORF">Pgy4_15579</name>
</gene>